<dbReference type="Proteomes" id="UP000642144">
    <property type="component" value="Unassembled WGS sequence"/>
</dbReference>
<dbReference type="InterPro" id="IPR001375">
    <property type="entry name" value="Peptidase_S9_cat"/>
</dbReference>
<dbReference type="Gene3D" id="3.40.50.1820">
    <property type="entry name" value="alpha/beta hydrolase"/>
    <property type="match status" value="1"/>
</dbReference>
<dbReference type="RefSeq" id="WP_161057764.1">
    <property type="nucleotide sequence ID" value="NZ_WWCT01000030.1"/>
</dbReference>
<accession>A0ABW9W7U2</accession>
<proteinExistence type="predicted"/>
<evidence type="ECO:0000313" key="4">
    <source>
        <dbReference type="Proteomes" id="UP000642144"/>
    </source>
</evidence>
<dbReference type="EMBL" id="WWCT01000030">
    <property type="protein sequence ID" value="MYN30051.1"/>
    <property type="molecule type" value="Genomic_DNA"/>
</dbReference>
<dbReference type="PANTHER" id="PTHR12277">
    <property type="entry name" value="ALPHA/BETA HYDROLASE DOMAIN-CONTAINING PROTEIN"/>
    <property type="match status" value="1"/>
</dbReference>
<sequence length="276" mass="30523">MRQLLTCLLLIALAGCSTVDVTSRQFIPKDAGKLSMLKKTAPDYQVDNIEFKHPDGAISRGIFVHKPDAQFTVLYFMGSGVRIDVNGAFIAKPFVDMNANFISYDYHDFGRSDAPESAFGLPELNAEALALYDHVRATTTGKLVVHGHSFGSFVAAALAKQRHLDALVLEGTGTSAQAYADNMVPWYGKPFVRIKLDQELLSIDNRVALRTYQDPVLIISGVNDVQTPLATSRELFDSLSNQHKRFEAVKEAGHMNAMTKPETRRTYQAFMGGVYE</sequence>
<dbReference type="SUPFAM" id="SSF53474">
    <property type="entry name" value="alpha/beta-Hydrolases"/>
    <property type="match status" value="1"/>
</dbReference>
<dbReference type="PROSITE" id="PS51257">
    <property type="entry name" value="PROKAR_LIPOPROTEIN"/>
    <property type="match status" value="1"/>
</dbReference>
<keyword evidence="4" id="KW-1185">Reference proteome</keyword>
<feature type="domain" description="Peptidase S9 prolyl oligopeptidase catalytic" evidence="2">
    <location>
        <begin position="135"/>
        <end position="266"/>
    </location>
</feature>
<evidence type="ECO:0000313" key="3">
    <source>
        <dbReference type="EMBL" id="MYN30051.1"/>
    </source>
</evidence>
<dbReference type="PANTHER" id="PTHR12277:SF81">
    <property type="entry name" value="PROTEIN ABHD13"/>
    <property type="match status" value="1"/>
</dbReference>
<gene>
    <name evidence="3" type="ORF">GTP69_26940</name>
</gene>
<comment type="caution">
    <text evidence="3">The sequence shown here is derived from an EMBL/GenBank/DDBJ whole genome shotgun (WGS) entry which is preliminary data.</text>
</comment>
<organism evidence="3 4">
    <name type="scientific">Duganella levis</name>
    <dbReference type="NCBI Taxonomy" id="2692169"/>
    <lineage>
        <taxon>Bacteria</taxon>
        <taxon>Pseudomonadati</taxon>
        <taxon>Pseudomonadota</taxon>
        <taxon>Betaproteobacteria</taxon>
        <taxon>Burkholderiales</taxon>
        <taxon>Oxalobacteraceae</taxon>
        <taxon>Telluria group</taxon>
        <taxon>Duganella</taxon>
    </lineage>
</organism>
<dbReference type="Pfam" id="PF00326">
    <property type="entry name" value="Peptidase_S9"/>
    <property type="match status" value="1"/>
</dbReference>
<reference evidence="3 4" key="1">
    <citation type="submission" date="2019-12" db="EMBL/GenBank/DDBJ databases">
        <title>Novel species isolated from a subtropical stream in China.</title>
        <authorList>
            <person name="Lu H."/>
        </authorList>
    </citation>
    <scope>NUCLEOTIDE SEQUENCE [LARGE SCALE GENOMIC DNA]</scope>
    <source>
        <strain evidence="3 4">CY42W</strain>
    </source>
</reference>
<feature type="signal peptide" evidence="1">
    <location>
        <begin position="1"/>
        <end position="19"/>
    </location>
</feature>
<keyword evidence="1" id="KW-0732">Signal</keyword>
<feature type="chain" id="PRO_5045302493" evidence="1">
    <location>
        <begin position="20"/>
        <end position="276"/>
    </location>
</feature>
<protein>
    <submittedName>
        <fullName evidence="3">Prolyl oligopeptidase family serine peptidase</fullName>
    </submittedName>
</protein>
<dbReference type="InterPro" id="IPR029058">
    <property type="entry name" value="AB_hydrolase_fold"/>
</dbReference>
<evidence type="ECO:0000256" key="1">
    <source>
        <dbReference type="SAM" id="SignalP"/>
    </source>
</evidence>
<evidence type="ECO:0000259" key="2">
    <source>
        <dbReference type="Pfam" id="PF00326"/>
    </source>
</evidence>
<name>A0ABW9W7U2_9BURK</name>